<dbReference type="Pfam" id="PF07336">
    <property type="entry name" value="ABATE"/>
    <property type="match status" value="1"/>
</dbReference>
<feature type="region of interest" description="Disordered" evidence="1">
    <location>
        <begin position="179"/>
        <end position="199"/>
    </location>
</feature>
<feature type="domain" description="Zinc finger CGNR" evidence="2">
    <location>
        <begin position="143"/>
        <end position="185"/>
    </location>
</feature>
<dbReference type="Pfam" id="PF11706">
    <property type="entry name" value="zf-CGNR"/>
    <property type="match status" value="1"/>
</dbReference>
<dbReference type="PANTHER" id="PTHR35525">
    <property type="entry name" value="BLL6575 PROTEIN"/>
    <property type="match status" value="1"/>
</dbReference>
<dbReference type="InterPro" id="IPR021005">
    <property type="entry name" value="Znf_CGNR"/>
</dbReference>
<name>A0AB39LKG3_9ACTN</name>
<dbReference type="EMBL" id="CP163429">
    <property type="protein sequence ID" value="XDP94312.1"/>
    <property type="molecule type" value="Genomic_DNA"/>
</dbReference>
<dbReference type="InterPro" id="IPR010852">
    <property type="entry name" value="ABATE"/>
</dbReference>
<accession>A0AB39LKG3</accession>
<dbReference type="SUPFAM" id="SSF160904">
    <property type="entry name" value="Jann2411-like"/>
    <property type="match status" value="1"/>
</dbReference>
<reference evidence="3" key="1">
    <citation type="submission" date="2024-07" db="EMBL/GenBank/DDBJ databases">
        <authorList>
            <person name="Yu S.T."/>
        </authorList>
    </citation>
    <scope>NUCLEOTIDE SEQUENCE</scope>
    <source>
        <strain evidence="3">R02</strain>
    </source>
</reference>
<organism evidence="3">
    <name type="scientific">Streptomyces sp. R02</name>
    <dbReference type="NCBI Taxonomy" id="3238623"/>
    <lineage>
        <taxon>Bacteria</taxon>
        <taxon>Bacillati</taxon>
        <taxon>Actinomycetota</taxon>
        <taxon>Actinomycetes</taxon>
        <taxon>Kitasatosporales</taxon>
        <taxon>Streptomycetaceae</taxon>
        <taxon>Streptomyces</taxon>
    </lineage>
</organism>
<dbReference type="AlphaFoldDB" id="A0AB39LKG3"/>
<dbReference type="Gene3D" id="1.10.3300.10">
    <property type="entry name" value="Jann2411-like domain"/>
    <property type="match status" value="1"/>
</dbReference>
<evidence type="ECO:0000313" key="3">
    <source>
        <dbReference type="EMBL" id="XDP94312.1"/>
    </source>
</evidence>
<dbReference type="InterPro" id="IPR023286">
    <property type="entry name" value="ABATE_dom_sf"/>
</dbReference>
<evidence type="ECO:0000256" key="1">
    <source>
        <dbReference type="SAM" id="MobiDB-lite"/>
    </source>
</evidence>
<gene>
    <name evidence="3" type="ORF">AB5J57_12550</name>
</gene>
<sequence length="199" mass="21846">MNTHPARTADADPRPLRGEPLPLDLLNTCWIDDNGHHDLLARPGGLAVWLASAGLAGIAPDTQETLDALLATRSALRAIVADEGADPERSRQLLNETLAHGRVRRLLGTDGPETVVETDTPGWLAAWHTAEHYLRLLEESPDRIRKCADTECVLRFYDTSKNGRRRWCSMTSCGNRAKTRRHYARTRTAPHGADSAGGA</sequence>
<dbReference type="RefSeq" id="WP_369156110.1">
    <property type="nucleotide sequence ID" value="NZ_CP163429.1"/>
</dbReference>
<dbReference type="PANTHER" id="PTHR35525:SF3">
    <property type="entry name" value="BLL6575 PROTEIN"/>
    <property type="match status" value="1"/>
</dbReference>
<evidence type="ECO:0000259" key="2">
    <source>
        <dbReference type="Pfam" id="PF11706"/>
    </source>
</evidence>
<proteinExistence type="predicted"/>
<protein>
    <submittedName>
        <fullName evidence="3">CGNR zinc finger domain-containing protein</fullName>
    </submittedName>
</protein>